<reference evidence="4" key="1">
    <citation type="submission" date="2021-04" db="EMBL/GenBank/DDBJ databases">
        <authorList>
            <consortium name="Molecular Ecology Group"/>
        </authorList>
    </citation>
    <scope>NUCLEOTIDE SEQUENCE</scope>
</reference>
<evidence type="ECO:0000259" key="3">
    <source>
        <dbReference type="Pfam" id="PF02826"/>
    </source>
</evidence>
<dbReference type="PANTHER" id="PTHR43333:SF1">
    <property type="entry name" value="D-ISOMER SPECIFIC 2-HYDROXYACID DEHYDROGENASE NAD-BINDING DOMAIN-CONTAINING PROTEIN"/>
    <property type="match status" value="1"/>
</dbReference>
<dbReference type="OrthoDB" id="298012at2759"/>
<evidence type="ECO:0000313" key="4">
    <source>
        <dbReference type="EMBL" id="CAG5119691.1"/>
    </source>
</evidence>
<evidence type="ECO:0000256" key="2">
    <source>
        <dbReference type="ARBA" id="ARBA00023027"/>
    </source>
</evidence>
<dbReference type="SUPFAM" id="SSF51735">
    <property type="entry name" value="NAD(P)-binding Rossmann-fold domains"/>
    <property type="match status" value="1"/>
</dbReference>
<dbReference type="Proteomes" id="UP000678393">
    <property type="component" value="Unassembled WGS sequence"/>
</dbReference>
<dbReference type="GO" id="GO:0051287">
    <property type="term" value="F:NAD binding"/>
    <property type="evidence" value="ECO:0007669"/>
    <property type="project" value="InterPro"/>
</dbReference>
<organism evidence="4 5">
    <name type="scientific">Candidula unifasciata</name>
    <dbReference type="NCBI Taxonomy" id="100452"/>
    <lineage>
        <taxon>Eukaryota</taxon>
        <taxon>Metazoa</taxon>
        <taxon>Spiralia</taxon>
        <taxon>Lophotrochozoa</taxon>
        <taxon>Mollusca</taxon>
        <taxon>Gastropoda</taxon>
        <taxon>Heterobranchia</taxon>
        <taxon>Euthyneura</taxon>
        <taxon>Panpulmonata</taxon>
        <taxon>Eupulmonata</taxon>
        <taxon>Stylommatophora</taxon>
        <taxon>Helicina</taxon>
        <taxon>Helicoidea</taxon>
        <taxon>Geomitridae</taxon>
        <taxon>Candidula</taxon>
    </lineage>
</organism>
<name>A0A8S3YWH3_9EUPU</name>
<dbReference type="FunFam" id="3.40.50.720:FF:000363">
    <property type="entry name" value="D-isomer specific 2-hydroxyacid dehydrogenase"/>
    <property type="match status" value="1"/>
</dbReference>
<proteinExistence type="predicted"/>
<dbReference type="EMBL" id="CAJHNH020000759">
    <property type="protein sequence ID" value="CAG5119691.1"/>
    <property type="molecule type" value="Genomic_DNA"/>
</dbReference>
<dbReference type="InterPro" id="IPR006140">
    <property type="entry name" value="D-isomer_DH_NAD-bd"/>
</dbReference>
<protein>
    <recommendedName>
        <fullName evidence="3">D-isomer specific 2-hydroxyacid dehydrogenase NAD-binding domain-containing protein</fullName>
    </recommendedName>
</protein>
<keyword evidence="2" id="KW-0520">NAD</keyword>
<dbReference type="InterPro" id="IPR036291">
    <property type="entry name" value="NAD(P)-bd_dom_sf"/>
</dbReference>
<dbReference type="PANTHER" id="PTHR43333">
    <property type="entry name" value="2-HACID_DH_C DOMAIN-CONTAINING PROTEIN"/>
    <property type="match status" value="1"/>
</dbReference>
<dbReference type="AlphaFoldDB" id="A0A8S3YWH3"/>
<evidence type="ECO:0000256" key="1">
    <source>
        <dbReference type="ARBA" id="ARBA00023002"/>
    </source>
</evidence>
<gene>
    <name evidence="4" type="ORF">CUNI_LOCUS5249</name>
</gene>
<sequence>MAARSISRVHVISTSAGLADEIQSLLTKAGLSIEVKEISLQKYGAPVFEKTVLRKLTSAALEDVRVEEIEYLIAFCPTIAEVLSRPNNQLKWAQSTSAGVDVFFSDYNSLKISPDFIMSRTTGSGRGQMMAEYVLVHILARERNLNLLAEQQKQARFDNQHLAHYRMLSDLSIGILGLGSIGREVARACKAMNMVVWAGVRDKRLASGETVSPDVDYYRPMSRLNELLQECDYLACILPATPETKSLLSGDVLEPCKQKKTVLINTGRGNLIDDDSLINAVNQGWLGGAILDVFNQEPLPSHSPLWTLPGVTITPHVSCLARNNASMIAKSYVNNLVRYLNGEQLLNQVDFTKGY</sequence>
<comment type="caution">
    <text evidence="4">The sequence shown here is derived from an EMBL/GenBank/DDBJ whole genome shotgun (WGS) entry which is preliminary data.</text>
</comment>
<keyword evidence="1" id="KW-0560">Oxidoreductase</keyword>
<dbReference type="GO" id="GO:0016491">
    <property type="term" value="F:oxidoreductase activity"/>
    <property type="evidence" value="ECO:0007669"/>
    <property type="project" value="UniProtKB-KW"/>
</dbReference>
<evidence type="ECO:0000313" key="5">
    <source>
        <dbReference type="Proteomes" id="UP000678393"/>
    </source>
</evidence>
<dbReference type="CDD" id="cd05300">
    <property type="entry name" value="2-Hacid_dh_1"/>
    <property type="match status" value="1"/>
</dbReference>
<dbReference type="Gene3D" id="3.40.50.720">
    <property type="entry name" value="NAD(P)-binding Rossmann-like Domain"/>
    <property type="match status" value="2"/>
</dbReference>
<keyword evidence="5" id="KW-1185">Reference proteome</keyword>
<accession>A0A8S3YWH3</accession>
<dbReference type="Pfam" id="PF02826">
    <property type="entry name" value="2-Hacid_dh_C"/>
    <property type="match status" value="1"/>
</dbReference>
<feature type="domain" description="D-isomer specific 2-hydroxyacid dehydrogenase NAD-binding" evidence="3">
    <location>
        <begin position="136"/>
        <end position="318"/>
    </location>
</feature>